<comment type="caution">
    <text evidence="1">The sequence shown here is derived from an EMBL/GenBank/DDBJ whole genome shotgun (WGS) entry which is preliminary data.</text>
</comment>
<organism evidence="1 2">
    <name type="scientific">Wenjunlia tyrosinilytica</name>
    <dbReference type="NCBI Taxonomy" id="1544741"/>
    <lineage>
        <taxon>Bacteria</taxon>
        <taxon>Bacillati</taxon>
        <taxon>Actinomycetota</taxon>
        <taxon>Actinomycetes</taxon>
        <taxon>Kitasatosporales</taxon>
        <taxon>Streptomycetaceae</taxon>
        <taxon>Wenjunlia</taxon>
    </lineage>
</organism>
<evidence type="ECO:0000313" key="1">
    <source>
        <dbReference type="EMBL" id="GGO99324.1"/>
    </source>
</evidence>
<reference evidence="1" key="2">
    <citation type="submission" date="2020-09" db="EMBL/GenBank/DDBJ databases">
        <authorList>
            <person name="Sun Q."/>
            <person name="Zhou Y."/>
        </authorList>
    </citation>
    <scope>NUCLEOTIDE SEQUENCE</scope>
    <source>
        <strain evidence="1">CGMCC 4.7201</strain>
    </source>
</reference>
<gene>
    <name evidence="1" type="ORF">GCM10012280_65520</name>
</gene>
<protein>
    <submittedName>
        <fullName evidence="1">Uncharacterized protein</fullName>
    </submittedName>
</protein>
<dbReference type="EMBL" id="BMMS01000044">
    <property type="protein sequence ID" value="GGO99324.1"/>
    <property type="molecule type" value="Genomic_DNA"/>
</dbReference>
<dbReference type="Proteomes" id="UP000641932">
    <property type="component" value="Unassembled WGS sequence"/>
</dbReference>
<proteinExistence type="predicted"/>
<dbReference type="AlphaFoldDB" id="A0A917ZYW3"/>
<evidence type="ECO:0000313" key="2">
    <source>
        <dbReference type="Proteomes" id="UP000641932"/>
    </source>
</evidence>
<reference evidence="1" key="1">
    <citation type="journal article" date="2014" name="Int. J. Syst. Evol. Microbiol.">
        <title>Complete genome sequence of Corynebacterium casei LMG S-19264T (=DSM 44701T), isolated from a smear-ripened cheese.</title>
        <authorList>
            <consortium name="US DOE Joint Genome Institute (JGI-PGF)"/>
            <person name="Walter F."/>
            <person name="Albersmeier A."/>
            <person name="Kalinowski J."/>
            <person name="Ruckert C."/>
        </authorList>
    </citation>
    <scope>NUCLEOTIDE SEQUENCE</scope>
    <source>
        <strain evidence="1">CGMCC 4.7201</strain>
    </source>
</reference>
<dbReference type="RefSeq" id="WP_265806002.1">
    <property type="nucleotide sequence ID" value="NZ_BMMS01000044.1"/>
</dbReference>
<accession>A0A917ZYW3</accession>
<keyword evidence="2" id="KW-1185">Reference proteome</keyword>
<sequence>MTVQYGAIDGSDGEALQHRQIAVIRRALAWLASHPESEGDAATE</sequence>
<name>A0A917ZYW3_9ACTN</name>